<evidence type="ECO:0000313" key="2">
    <source>
        <dbReference type="Proteomes" id="UP000663869"/>
    </source>
</evidence>
<comment type="caution">
    <text evidence="1">The sequence shown here is derived from an EMBL/GenBank/DDBJ whole genome shotgun (WGS) entry which is preliminary data.</text>
</comment>
<sequence length="126" mass="14426">MKDMCTICNTTAGILKCQGCNLVFCRNDFDLHRAKLDQDLDICADELNTFQSGSGEQYNSLELMLSGKINTWELKSIQKIQQEARQQVQTLIALSNEKTTSCVHKITQELQQDRQNHGFDERDLNK</sequence>
<protein>
    <submittedName>
        <fullName evidence="1">Uncharacterized protein</fullName>
    </submittedName>
</protein>
<reference evidence="1" key="1">
    <citation type="submission" date="2021-02" db="EMBL/GenBank/DDBJ databases">
        <authorList>
            <person name="Nowell W R."/>
        </authorList>
    </citation>
    <scope>NUCLEOTIDE SEQUENCE</scope>
</reference>
<dbReference type="AlphaFoldDB" id="A0A818QCI9"/>
<accession>A0A818QCI9</accession>
<proteinExistence type="predicted"/>
<evidence type="ECO:0000313" key="1">
    <source>
        <dbReference type="EMBL" id="CAF3638693.1"/>
    </source>
</evidence>
<dbReference type="Proteomes" id="UP000663869">
    <property type="component" value="Unassembled WGS sequence"/>
</dbReference>
<dbReference type="EMBL" id="CAJNYU010003121">
    <property type="protein sequence ID" value="CAF3638693.1"/>
    <property type="molecule type" value="Genomic_DNA"/>
</dbReference>
<organism evidence="1 2">
    <name type="scientific">Rotaria socialis</name>
    <dbReference type="NCBI Taxonomy" id="392032"/>
    <lineage>
        <taxon>Eukaryota</taxon>
        <taxon>Metazoa</taxon>
        <taxon>Spiralia</taxon>
        <taxon>Gnathifera</taxon>
        <taxon>Rotifera</taxon>
        <taxon>Eurotatoria</taxon>
        <taxon>Bdelloidea</taxon>
        <taxon>Philodinida</taxon>
        <taxon>Philodinidae</taxon>
        <taxon>Rotaria</taxon>
    </lineage>
</organism>
<gene>
    <name evidence="1" type="ORF">FME351_LOCUS23842</name>
</gene>
<name>A0A818QCI9_9BILA</name>